<dbReference type="RefSeq" id="WP_303537844.1">
    <property type="nucleotide sequence ID" value="NZ_JAUOQI010000001.1"/>
</dbReference>
<organism evidence="2 3">
    <name type="scientific">Alteromonas stellipolaris</name>
    <dbReference type="NCBI Taxonomy" id="233316"/>
    <lineage>
        <taxon>Bacteria</taxon>
        <taxon>Pseudomonadati</taxon>
        <taxon>Pseudomonadota</taxon>
        <taxon>Gammaproteobacteria</taxon>
        <taxon>Alteromonadales</taxon>
        <taxon>Alteromonadaceae</taxon>
        <taxon>Alteromonas/Salinimonas group</taxon>
        <taxon>Alteromonas</taxon>
    </lineage>
</organism>
<dbReference type="AlphaFoldDB" id="A0AAW7YXG8"/>
<evidence type="ECO:0000313" key="3">
    <source>
        <dbReference type="Proteomes" id="UP001170717"/>
    </source>
</evidence>
<reference evidence="2" key="1">
    <citation type="submission" date="2023-07" db="EMBL/GenBank/DDBJ databases">
        <title>Genome content predicts the carbon catabolic preferences of heterotrophic bacteria.</title>
        <authorList>
            <person name="Gralka M."/>
        </authorList>
    </citation>
    <scope>NUCLEOTIDE SEQUENCE</scope>
    <source>
        <strain evidence="2">F2M12</strain>
    </source>
</reference>
<dbReference type="Proteomes" id="UP001170717">
    <property type="component" value="Unassembled WGS sequence"/>
</dbReference>
<accession>A0AAW7YXG8</accession>
<evidence type="ECO:0000313" key="2">
    <source>
        <dbReference type="EMBL" id="MDO6575954.1"/>
    </source>
</evidence>
<gene>
    <name evidence="2" type="ORF">Q4527_01040</name>
</gene>
<proteinExistence type="predicted"/>
<dbReference type="EMBL" id="JAUOQI010000001">
    <property type="protein sequence ID" value="MDO6575954.1"/>
    <property type="molecule type" value="Genomic_DNA"/>
</dbReference>
<evidence type="ECO:0000256" key="1">
    <source>
        <dbReference type="SAM" id="SignalP"/>
    </source>
</evidence>
<sequence length="139" mass="15601">MKPILLILLLGLCACAPSPEDLANVASQQFRERGETEETWLHDGELHFSTALEWQKASFQNKRVTSSDFLLALDEQGRLAIDISDNRNLKIHSETLTRKLNKQFEIIGPAVENNKKFANQLISDAVVLIASQNGWLKNA</sequence>
<feature type="chain" id="PRO_5043476917" evidence="1">
    <location>
        <begin position="24"/>
        <end position="139"/>
    </location>
</feature>
<name>A0AAW7YXG8_9ALTE</name>
<keyword evidence="1" id="KW-0732">Signal</keyword>
<comment type="caution">
    <text evidence="2">The sequence shown here is derived from an EMBL/GenBank/DDBJ whole genome shotgun (WGS) entry which is preliminary data.</text>
</comment>
<protein>
    <submittedName>
        <fullName evidence="2">Uncharacterized protein</fullName>
    </submittedName>
</protein>
<feature type="signal peptide" evidence="1">
    <location>
        <begin position="1"/>
        <end position="23"/>
    </location>
</feature>
<dbReference type="PROSITE" id="PS51257">
    <property type="entry name" value="PROKAR_LIPOPROTEIN"/>
    <property type="match status" value="1"/>
</dbReference>